<dbReference type="EMBL" id="CAJFCJ010000002">
    <property type="protein sequence ID" value="CAD5112293.1"/>
    <property type="molecule type" value="Genomic_DNA"/>
</dbReference>
<comment type="caution">
    <text evidence="10">The sequence shown here is derived from an EMBL/GenBank/DDBJ whole genome shotgun (WGS) entry which is preliminary data.</text>
</comment>
<dbReference type="GO" id="GO:0005886">
    <property type="term" value="C:plasma membrane"/>
    <property type="evidence" value="ECO:0007669"/>
    <property type="project" value="UniProtKB-SubCell"/>
</dbReference>
<comment type="subcellular location">
    <subcellularLocation>
        <location evidence="1 9">Cell membrane</location>
        <topology evidence="1 9">Multi-pass membrane protein</topology>
    </subcellularLocation>
</comment>
<dbReference type="PROSITE" id="PS51013">
    <property type="entry name" value="PANNEXIN"/>
    <property type="match status" value="1"/>
</dbReference>
<evidence type="ECO:0000256" key="7">
    <source>
        <dbReference type="ARBA" id="ARBA00023136"/>
    </source>
</evidence>
<dbReference type="PANTHER" id="PTHR11893">
    <property type="entry name" value="INNEXIN"/>
    <property type="match status" value="1"/>
</dbReference>
<evidence type="ECO:0000256" key="1">
    <source>
        <dbReference type="ARBA" id="ARBA00004651"/>
    </source>
</evidence>
<dbReference type="Pfam" id="PF00876">
    <property type="entry name" value="Innexin"/>
    <property type="match status" value="1"/>
</dbReference>
<evidence type="ECO:0000256" key="9">
    <source>
        <dbReference type="RuleBase" id="RU010713"/>
    </source>
</evidence>
<dbReference type="OrthoDB" id="5867527at2759"/>
<dbReference type="InterPro" id="IPR000990">
    <property type="entry name" value="Innexin"/>
</dbReference>
<feature type="transmembrane region" description="Helical" evidence="9">
    <location>
        <begin position="40"/>
        <end position="59"/>
    </location>
</feature>
<protein>
    <recommendedName>
        <fullName evidence="9">Innexin</fullName>
    </recommendedName>
</protein>
<feature type="transmembrane region" description="Helical" evidence="9">
    <location>
        <begin position="311"/>
        <end position="335"/>
    </location>
</feature>
<feature type="transmembrane region" description="Helical" evidence="9">
    <location>
        <begin position="111"/>
        <end position="133"/>
    </location>
</feature>
<evidence type="ECO:0000256" key="5">
    <source>
        <dbReference type="ARBA" id="ARBA00022989"/>
    </source>
</evidence>
<keyword evidence="7 9" id="KW-0472">Membrane</keyword>
<sequence>MFGKLFSLGMEKIVSVIKGASKGSGVKADDDFADRLNSRYTVALIVAFAIVVSGQQYFIGKPLNCWEPKHFTGSHVKYMNSYCWVRNTYYLPFDEYIPRPDEVGPRKVLPYYQWIPFIMLGQAFFFFLPSFFWHGLNDRAGVDSDDILSTAHKLSATKDVKARNKILEFLSQQFHRFLRARDTVEGQPLENKGEDIDDGDKKKKGKNTTIQKLYSRRFTGYLLMIFLISKVLYIANVIGQFFVLNLLLGTKYGSFGYDLLSGRGSSGPWKHDVANTFPLVTMCDFQVRRLGNVHKYTVQCVLPINMYNEKIYVFLWFWFLMVAIITVLNFLFWLIRSVLPWDKKRYVTNHLATRQIDVDSKERLISEFVDYLRHDGVFLIRLIGHNCNFLTTNDITGAIWDTWERKVKGYSELPNPSLQDV</sequence>
<evidence type="ECO:0000256" key="8">
    <source>
        <dbReference type="ARBA" id="ARBA00023303"/>
    </source>
</evidence>
<evidence type="ECO:0000256" key="4">
    <source>
        <dbReference type="ARBA" id="ARBA00022692"/>
    </source>
</evidence>
<feature type="transmembrane region" description="Helical" evidence="9">
    <location>
        <begin position="221"/>
        <end position="248"/>
    </location>
</feature>
<accession>A0A7I8V9P6</accession>
<name>A0A7I8V9P6_9ANNE</name>
<keyword evidence="8 9" id="KW-0407">Ion channel</keyword>
<dbReference type="PRINTS" id="PR01262">
    <property type="entry name" value="INNEXIN"/>
</dbReference>
<evidence type="ECO:0000256" key="2">
    <source>
        <dbReference type="ARBA" id="ARBA00022448"/>
    </source>
</evidence>
<reference evidence="10 11" key="1">
    <citation type="submission" date="2020-08" db="EMBL/GenBank/DDBJ databases">
        <authorList>
            <person name="Hejnol A."/>
        </authorList>
    </citation>
    <scope>NUCLEOTIDE SEQUENCE [LARGE SCALE GENOMIC DNA]</scope>
</reference>
<keyword evidence="6 9" id="KW-0406">Ion transport</keyword>
<keyword evidence="11" id="KW-1185">Reference proteome</keyword>
<comment type="function">
    <text evidence="9">Structural component of the gap junctions.</text>
</comment>
<evidence type="ECO:0000256" key="6">
    <source>
        <dbReference type="ARBA" id="ARBA00023065"/>
    </source>
</evidence>
<keyword evidence="3" id="KW-1003">Cell membrane</keyword>
<evidence type="ECO:0000313" key="11">
    <source>
        <dbReference type="Proteomes" id="UP000549394"/>
    </source>
</evidence>
<dbReference type="PANTHER" id="PTHR11893:SF36">
    <property type="entry name" value="INNEXIN-5"/>
    <property type="match status" value="1"/>
</dbReference>
<proteinExistence type="inferred from homology"/>
<evidence type="ECO:0000313" key="10">
    <source>
        <dbReference type="EMBL" id="CAD5112293.1"/>
    </source>
</evidence>
<dbReference type="GO" id="GO:0005921">
    <property type="term" value="C:gap junction"/>
    <property type="evidence" value="ECO:0007669"/>
    <property type="project" value="UniProtKB-UniRule"/>
</dbReference>
<gene>
    <name evidence="9" type="primary">inx</name>
    <name evidence="10" type="ORF">DGYR_LOCUS1469</name>
</gene>
<evidence type="ECO:0000256" key="3">
    <source>
        <dbReference type="ARBA" id="ARBA00022475"/>
    </source>
</evidence>
<dbReference type="GO" id="GO:0034220">
    <property type="term" value="P:monoatomic ion transmembrane transport"/>
    <property type="evidence" value="ECO:0007669"/>
    <property type="project" value="UniProtKB-KW"/>
</dbReference>
<keyword evidence="5 9" id="KW-1133">Transmembrane helix</keyword>
<dbReference type="Proteomes" id="UP000549394">
    <property type="component" value="Unassembled WGS sequence"/>
</dbReference>
<dbReference type="AlphaFoldDB" id="A0A7I8V9P6"/>
<keyword evidence="4 9" id="KW-0812">Transmembrane</keyword>
<comment type="similarity">
    <text evidence="9">Belongs to the pannexin family.</text>
</comment>
<keyword evidence="2 9" id="KW-0813">Transport</keyword>
<organism evidence="10 11">
    <name type="scientific">Dimorphilus gyrociliatus</name>
    <dbReference type="NCBI Taxonomy" id="2664684"/>
    <lineage>
        <taxon>Eukaryota</taxon>
        <taxon>Metazoa</taxon>
        <taxon>Spiralia</taxon>
        <taxon>Lophotrochozoa</taxon>
        <taxon>Annelida</taxon>
        <taxon>Polychaeta</taxon>
        <taxon>Polychaeta incertae sedis</taxon>
        <taxon>Dinophilidae</taxon>
        <taxon>Dimorphilus</taxon>
    </lineage>
</organism>